<keyword evidence="1" id="KW-0472">Membrane</keyword>
<name>A0A0V8IMQ0_9MICC</name>
<reference evidence="2 3" key="1">
    <citation type="journal article" date="2014" name="Arch. Microbiol.">
        <title>Arthrobacter enclensis sp. nov., isolated from sediment sample.</title>
        <authorList>
            <person name="Dastager S.G."/>
            <person name="Liu Q."/>
            <person name="Tang S.K."/>
            <person name="Krishnamurthi S."/>
            <person name="Lee J.C."/>
            <person name="Li W.J."/>
        </authorList>
    </citation>
    <scope>NUCLEOTIDE SEQUENCE [LARGE SCALE GENOMIC DNA]</scope>
    <source>
        <strain evidence="2 3">NIO-1008</strain>
    </source>
</reference>
<organism evidence="2 3">
    <name type="scientific">Pseudarthrobacter enclensis</name>
    <dbReference type="NCBI Taxonomy" id="993070"/>
    <lineage>
        <taxon>Bacteria</taxon>
        <taxon>Bacillati</taxon>
        <taxon>Actinomycetota</taxon>
        <taxon>Actinomycetes</taxon>
        <taxon>Micrococcales</taxon>
        <taxon>Micrococcaceae</taxon>
        <taxon>Pseudarthrobacter</taxon>
    </lineage>
</organism>
<sequence>MRGVRRTETLLAICVALTPRYLRAVREEQWRADLRDGPGLGISPSSLIFGAICSSVTARFHELLYRGSMLLSRFTKGDNMKLALGMVGAAAVLMGGAIAGIQASTNTEKVAAPPSMGDASHPECYDAAKMNDPNDFCYQTIGPWNSRLLSDDEVRSVVSLDQMISAGHPTDQIQRYYPEYQPVTK</sequence>
<comment type="caution">
    <text evidence="2">The sequence shown here is derived from an EMBL/GenBank/DDBJ whole genome shotgun (WGS) entry which is preliminary data.</text>
</comment>
<gene>
    <name evidence="2" type="ORF">AS031_11855</name>
</gene>
<evidence type="ECO:0000313" key="2">
    <source>
        <dbReference type="EMBL" id="KSU76056.1"/>
    </source>
</evidence>
<keyword evidence="1" id="KW-0812">Transmembrane</keyword>
<dbReference type="Proteomes" id="UP000053199">
    <property type="component" value="Unassembled WGS sequence"/>
</dbReference>
<keyword evidence="3" id="KW-1185">Reference proteome</keyword>
<keyword evidence="1" id="KW-1133">Transmembrane helix</keyword>
<protein>
    <submittedName>
        <fullName evidence="2">Uncharacterized protein</fullName>
    </submittedName>
</protein>
<evidence type="ECO:0000256" key="1">
    <source>
        <dbReference type="SAM" id="Phobius"/>
    </source>
</evidence>
<dbReference type="AlphaFoldDB" id="A0A0V8IMQ0"/>
<dbReference type="EMBL" id="LNQM01000004">
    <property type="protein sequence ID" value="KSU76056.1"/>
    <property type="molecule type" value="Genomic_DNA"/>
</dbReference>
<feature type="transmembrane region" description="Helical" evidence="1">
    <location>
        <begin position="82"/>
        <end position="101"/>
    </location>
</feature>
<accession>A0A0V8IMQ0</accession>
<proteinExistence type="predicted"/>
<evidence type="ECO:0000313" key="3">
    <source>
        <dbReference type="Proteomes" id="UP000053199"/>
    </source>
</evidence>